<sequence length="212" mass="24266">MITVLSWGFGVESTAILVRWLLEPETLPCSLDELIVLSAQTGDEYEDTRQDAETYILPILRRYGVRLVQVARHGHLESDGITVLSDTREPYRLHIEGDYKLSDELRAAGTVPQFGGEHICSLKFKAFPLEFWLREHLSTPYSHAFGYSAEEPKRVAKCQAAEAKRMAFGFNIDEHKRVARARQYDTPSRESIFPLVEWGWTRADCITMVETE</sequence>
<accession>A0A4Q7XX05</accession>
<organism evidence="1 2">
    <name type="scientific">Edaphobacter modestus</name>
    <dbReference type="NCBI Taxonomy" id="388466"/>
    <lineage>
        <taxon>Bacteria</taxon>
        <taxon>Pseudomonadati</taxon>
        <taxon>Acidobacteriota</taxon>
        <taxon>Terriglobia</taxon>
        <taxon>Terriglobales</taxon>
        <taxon>Acidobacteriaceae</taxon>
        <taxon>Edaphobacter</taxon>
    </lineage>
</organism>
<keyword evidence="2" id="KW-1185">Reference proteome</keyword>
<proteinExistence type="predicted"/>
<dbReference type="EMBL" id="SHKW01000008">
    <property type="protein sequence ID" value="RZU28892.1"/>
    <property type="molecule type" value="Genomic_DNA"/>
</dbReference>
<name>A0A4Q7XX05_9BACT</name>
<evidence type="ECO:0000313" key="2">
    <source>
        <dbReference type="Proteomes" id="UP000292958"/>
    </source>
</evidence>
<protein>
    <submittedName>
        <fullName evidence="1">Uncharacterized protein</fullName>
    </submittedName>
</protein>
<dbReference type="AlphaFoldDB" id="A0A4Q7XX05"/>
<dbReference type="Proteomes" id="UP000292958">
    <property type="component" value="Unassembled WGS sequence"/>
</dbReference>
<comment type="caution">
    <text evidence="1">The sequence shown here is derived from an EMBL/GenBank/DDBJ whole genome shotgun (WGS) entry which is preliminary data.</text>
</comment>
<evidence type="ECO:0000313" key="1">
    <source>
        <dbReference type="EMBL" id="RZU28892.1"/>
    </source>
</evidence>
<reference evidence="1 2" key="1">
    <citation type="submission" date="2019-02" db="EMBL/GenBank/DDBJ databases">
        <title>Genomic Encyclopedia of Archaeal and Bacterial Type Strains, Phase II (KMG-II): from individual species to whole genera.</title>
        <authorList>
            <person name="Goeker M."/>
        </authorList>
    </citation>
    <scope>NUCLEOTIDE SEQUENCE [LARGE SCALE GENOMIC DNA]</scope>
    <source>
        <strain evidence="1 2">DSM 18101</strain>
    </source>
</reference>
<dbReference type="RefSeq" id="WP_130425264.1">
    <property type="nucleotide sequence ID" value="NZ_SHKW01000008.1"/>
</dbReference>
<gene>
    <name evidence="1" type="ORF">BDD14_6475</name>
</gene>
<dbReference type="OrthoDB" id="570662at2"/>